<dbReference type="EMBL" id="SNXS01000003">
    <property type="protein sequence ID" value="TDP71459.1"/>
    <property type="molecule type" value="Genomic_DNA"/>
</dbReference>
<evidence type="ECO:0000313" key="2">
    <source>
        <dbReference type="Proteomes" id="UP000295361"/>
    </source>
</evidence>
<accession>A0A4R6QLU2</accession>
<dbReference type="InterPro" id="IPR032314">
    <property type="entry name" value="DUF4845"/>
</dbReference>
<organism evidence="1 2">
    <name type="scientific">Roseateles toxinivorans</name>
    <dbReference type="NCBI Taxonomy" id="270368"/>
    <lineage>
        <taxon>Bacteria</taxon>
        <taxon>Pseudomonadati</taxon>
        <taxon>Pseudomonadota</taxon>
        <taxon>Betaproteobacteria</taxon>
        <taxon>Burkholderiales</taxon>
        <taxon>Sphaerotilaceae</taxon>
        <taxon>Roseateles</taxon>
    </lineage>
</organism>
<dbReference type="AlphaFoldDB" id="A0A4R6QLU2"/>
<sequence length="107" mass="11915">MLGLVFWAILIGFAGLITIKVLPTLNEYYTIRSAINKIAKSNPPTVAAVRGEFERQQEIEYSISSISAKDLDVTKEGDKVVISFAYDKEIALMGPVFLLIKYEGRSE</sequence>
<proteinExistence type="predicted"/>
<reference evidence="1 2" key="1">
    <citation type="submission" date="2019-03" db="EMBL/GenBank/DDBJ databases">
        <title>Genomic Encyclopedia of Type Strains, Phase IV (KMG-IV): sequencing the most valuable type-strain genomes for metagenomic binning, comparative biology and taxonomic classification.</title>
        <authorList>
            <person name="Goeker M."/>
        </authorList>
    </citation>
    <scope>NUCLEOTIDE SEQUENCE [LARGE SCALE GENOMIC DNA]</scope>
    <source>
        <strain evidence="1 2">DSM 16998</strain>
    </source>
</reference>
<dbReference type="Proteomes" id="UP000295361">
    <property type="component" value="Unassembled WGS sequence"/>
</dbReference>
<protein>
    <submittedName>
        <fullName evidence="1">Uncharacterized protein DUF4845</fullName>
    </submittedName>
</protein>
<comment type="caution">
    <text evidence="1">The sequence shown here is derived from an EMBL/GenBank/DDBJ whole genome shotgun (WGS) entry which is preliminary data.</text>
</comment>
<gene>
    <name evidence="1" type="ORF">DES47_103440</name>
</gene>
<evidence type="ECO:0000313" key="1">
    <source>
        <dbReference type="EMBL" id="TDP71459.1"/>
    </source>
</evidence>
<dbReference type="Pfam" id="PF16137">
    <property type="entry name" value="DUF4845"/>
    <property type="match status" value="1"/>
</dbReference>
<dbReference type="InParanoid" id="A0A4R6QLU2"/>
<keyword evidence="2" id="KW-1185">Reference proteome</keyword>
<name>A0A4R6QLU2_9BURK</name>